<keyword evidence="5 6" id="KW-0472">Membrane</keyword>
<dbReference type="PANTHER" id="PTHR42893:SF9">
    <property type="entry name" value="PROTEIN DETOXIFICATION 46, CHLOROPLASTIC"/>
    <property type="match status" value="1"/>
</dbReference>
<proteinExistence type="inferred from homology"/>
<dbReference type="RefSeq" id="XP_073389671.1">
    <property type="nucleotide sequence ID" value="XM_073533570.1"/>
</dbReference>
<dbReference type="EnsemblPlants" id="Pp3c4_8080V3.1">
    <property type="protein sequence ID" value="Pp3c4_8080V3.1"/>
    <property type="gene ID" value="Pp3c4_8080"/>
</dbReference>
<dbReference type="Proteomes" id="UP000006727">
    <property type="component" value="Chromosome 4"/>
</dbReference>
<dbReference type="EMBL" id="ABEU02000004">
    <property type="protein sequence ID" value="PNR55041.1"/>
    <property type="molecule type" value="Genomic_DNA"/>
</dbReference>
<dbReference type="InterPro" id="IPR044644">
    <property type="entry name" value="DinF-like"/>
</dbReference>
<keyword evidence="9" id="KW-1185">Reference proteome</keyword>
<name>A0A2K1KMP8_PHYPA</name>
<feature type="transmembrane region" description="Helical" evidence="6">
    <location>
        <begin position="150"/>
        <end position="171"/>
    </location>
</feature>
<accession>A0A2K1KMP8</accession>
<evidence type="ECO:0000256" key="4">
    <source>
        <dbReference type="ARBA" id="ARBA00022989"/>
    </source>
</evidence>
<gene>
    <name evidence="8" type="primary">LOC112281430</name>
    <name evidence="7" type="ORF">PHYPA_005934</name>
</gene>
<dbReference type="OrthoDB" id="423427at2759"/>
<dbReference type="GeneID" id="112281430"/>
<dbReference type="PANTHER" id="PTHR42893">
    <property type="entry name" value="PROTEIN DETOXIFICATION 44, CHLOROPLASTIC-RELATED"/>
    <property type="match status" value="1"/>
</dbReference>
<reference evidence="8" key="3">
    <citation type="submission" date="2020-12" db="UniProtKB">
        <authorList>
            <consortium name="EnsemblPlants"/>
        </authorList>
    </citation>
    <scope>IDENTIFICATION</scope>
</reference>
<dbReference type="RefSeq" id="XP_024373713.1">
    <property type="nucleotide sequence ID" value="XM_024517945.2"/>
</dbReference>
<comment type="similarity">
    <text evidence="2">Belongs to the multi antimicrobial extrusion (MATE) (TC 2.A.66.1) family.</text>
</comment>
<organism evidence="7">
    <name type="scientific">Physcomitrium patens</name>
    <name type="common">Spreading-leaved earth moss</name>
    <name type="synonym">Physcomitrella patens</name>
    <dbReference type="NCBI Taxonomy" id="3218"/>
    <lineage>
        <taxon>Eukaryota</taxon>
        <taxon>Viridiplantae</taxon>
        <taxon>Streptophyta</taxon>
        <taxon>Embryophyta</taxon>
        <taxon>Bryophyta</taxon>
        <taxon>Bryophytina</taxon>
        <taxon>Bryopsida</taxon>
        <taxon>Funariidae</taxon>
        <taxon>Funariales</taxon>
        <taxon>Funariaceae</taxon>
        <taxon>Physcomitrium</taxon>
    </lineage>
</organism>
<dbReference type="RefSeq" id="XP_024373710.1">
    <property type="nucleotide sequence ID" value="XM_024517942.2"/>
</dbReference>
<dbReference type="Gramene" id="Pp3c4_8080V3.1">
    <property type="protein sequence ID" value="Pp3c4_8080V3.1"/>
    <property type="gene ID" value="Pp3c4_8080"/>
</dbReference>
<dbReference type="STRING" id="3218.A0A2K1KMP8"/>
<reference evidence="7 9" key="1">
    <citation type="journal article" date="2008" name="Science">
        <title>The Physcomitrella genome reveals evolutionary insights into the conquest of land by plants.</title>
        <authorList>
            <person name="Rensing S."/>
            <person name="Lang D."/>
            <person name="Zimmer A."/>
            <person name="Terry A."/>
            <person name="Salamov A."/>
            <person name="Shapiro H."/>
            <person name="Nishiyama T."/>
            <person name="Perroud P.-F."/>
            <person name="Lindquist E."/>
            <person name="Kamisugi Y."/>
            <person name="Tanahashi T."/>
            <person name="Sakakibara K."/>
            <person name="Fujita T."/>
            <person name="Oishi K."/>
            <person name="Shin-I T."/>
            <person name="Kuroki Y."/>
            <person name="Toyoda A."/>
            <person name="Suzuki Y."/>
            <person name="Hashimoto A."/>
            <person name="Yamaguchi K."/>
            <person name="Sugano A."/>
            <person name="Kohara Y."/>
            <person name="Fujiyama A."/>
            <person name="Anterola A."/>
            <person name="Aoki S."/>
            <person name="Ashton N."/>
            <person name="Barbazuk W.B."/>
            <person name="Barker E."/>
            <person name="Bennetzen J."/>
            <person name="Bezanilla M."/>
            <person name="Blankenship R."/>
            <person name="Cho S.H."/>
            <person name="Dutcher S."/>
            <person name="Estelle M."/>
            <person name="Fawcett J.A."/>
            <person name="Gundlach H."/>
            <person name="Hanada K."/>
            <person name="Heyl A."/>
            <person name="Hicks K.A."/>
            <person name="Hugh J."/>
            <person name="Lohr M."/>
            <person name="Mayer K."/>
            <person name="Melkozernov A."/>
            <person name="Murata T."/>
            <person name="Nelson D."/>
            <person name="Pils B."/>
            <person name="Prigge M."/>
            <person name="Reiss B."/>
            <person name="Renner T."/>
            <person name="Rombauts S."/>
            <person name="Rushton P."/>
            <person name="Sanderfoot A."/>
            <person name="Schween G."/>
            <person name="Shiu S.-H."/>
            <person name="Stueber K."/>
            <person name="Theodoulou F.L."/>
            <person name="Tu H."/>
            <person name="Van de Peer Y."/>
            <person name="Verrier P.J."/>
            <person name="Waters E."/>
            <person name="Wood A."/>
            <person name="Yang L."/>
            <person name="Cove D."/>
            <person name="Cuming A."/>
            <person name="Hasebe M."/>
            <person name="Lucas S."/>
            <person name="Mishler D.B."/>
            <person name="Reski R."/>
            <person name="Grigoriev I."/>
            <person name="Quatrano R.S."/>
            <person name="Boore J.L."/>
        </authorList>
    </citation>
    <scope>NUCLEOTIDE SEQUENCE [LARGE SCALE GENOMIC DNA]</scope>
    <source>
        <strain evidence="8 9">cv. Gransden 2004</strain>
    </source>
</reference>
<comment type="subcellular location">
    <subcellularLocation>
        <location evidence="1">Membrane</location>
        <topology evidence="1">Multi-pass membrane protein</topology>
    </subcellularLocation>
</comment>
<keyword evidence="3 6" id="KW-0812">Transmembrane</keyword>
<evidence type="ECO:0000313" key="8">
    <source>
        <dbReference type="EnsemblPlants" id="Pp3c4_8080V3.1"/>
    </source>
</evidence>
<dbReference type="GO" id="GO:0016020">
    <property type="term" value="C:membrane"/>
    <property type="evidence" value="ECO:0007669"/>
    <property type="project" value="UniProtKB-SubCell"/>
</dbReference>
<dbReference type="AlphaFoldDB" id="A0A2K1KMP8"/>
<keyword evidence="4 6" id="KW-1133">Transmembrane helix</keyword>
<evidence type="ECO:0000256" key="1">
    <source>
        <dbReference type="ARBA" id="ARBA00004141"/>
    </source>
</evidence>
<evidence type="ECO:0000313" key="7">
    <source>
        <dbReference type="EMBL" id="PNR55041.1"/>
    </source>
</evidence>
<evidence type="ECO:0000256" key="6">
    <source>
        <dbReference type="SAM" id="Phobius"/>
    </source>
</evidence>
<protein>
    <submittedName>
        <fullName evidence="7 8">Uncharacterized protein</fullName>
    </submittedName>
</protein>
<dbReference type="PaxDb" id="3218-PP1S143_165V6.1"/>
<dbReference type="GO" id="GO:0022857">
    <property type="term" value="F:transmembrane transporter activity"/>
    <property type="evidence" value="ECO:0000318"/>
    <property type="project" value="GO_Central"/>
</dbReference>
<sequence length="237" mass="26123">MLKSLNDKGYNTLAINTPSFKQIIFIINLAAPIALTMVSNILFYTIISFLATSLGPVTLAAHQVMMGLYILCTTWGEPLAQTAQCFMPAHICGVDRNLQKARDLLKSLMKIGIIVGFTPGCCAISVPWFFPQIFTKDLGIIAQMRLVSVPFLFSLMITPPTLSLEGTLLAVRDLHARMLAASVCKDASHFGLQGSWWMLAAFQWTRFFQAYSRLHSSRSVLANPPLSHDEGSLLQVA</sequence>
<evidence type="ECO:0000256" key="3">
    <source>
        <dbReference type="ARBA" id="ARBA00022692"/>
    </source>
</evidence>
<evidence type="ECO:0000256" key="2">
    <source>
        <dbReference type="ARBA" id="ARBA00010199"/>
    </source>
</evidence>
<reference evidence="7 9" key="2">
    <citation type="journal article" date="2018" name="Plant J.">
        <title>The Physcomitrella patens chromosome-scale assembly reveals moss genome structure and evolution.</title>
        <authorList>
            <person name="Lang D."/>
            <person name="Ullrich K.K."/>
            <person name="Murat F."/>
            <person name="Fuchs J."/>
            <person name="Jenkins J."/>
            <person name="Haas F.B."/>
            <person name="Piednoel M."/>
            <person name="Gundlach H."/>
            <person name="Van Bel M."/>
            <person name="Meyberg R."/>
            <person name="Vives C."/>
            <person name="Morata J."/>
            <person name="Symeonidi A."/>
            <person name="Hiss M."/>
            <person name="Muchero W."/>
            <person name="Kamisugi Y."/>
            <person name="Saleh O."/>
            <person name="Blanc G."/>
            <person name="Decker E.L."/>
            <person name="van Gessel N."/>
            <person name="Grimwood J."/>
            <person name="Hayes R.D."/>
            <person name="Graham S.W."/>
            <person name="Gunter L.E."/>
            <person name="McDaniel S.F."/>
            <person name="Hoernstein S.N.W."/>
            <person name="Larsson A."/>
            <person name="Li F.W."/>
            <person name="Perroud P.F."/>
            <person name="Phillips J."/>
            <person name="Ranjan P."/>
            <person name="Rokshar D.S."/>
            <person name="Rothfels C.J."/>
            <person name="Schneider L."/>
            <person name="Shu S."/>
            <person name="Stevenson D.W."/>
            <person name="Thummler F."/>
            <person name="Tillich M."/>
            <person name="Villarreal Aguilar J.C."/>
            <person name="Widiez T."/>
            <person name="Wong G.K."/>
            <person name="Wymore A."/>
            <person name="Zhang Y."/>
            <person name="Zimmer A.D."/>
            <person name="Quatrano R.S."/>
            <person name="Mayer K.F.X."/>
            <person name="Goodstein D."/>
            <person name="Casacuberta J.M."/>
            <person name="Vandepoele K."/>
            <person name="Reski R."/>
            <person name="Cuming A.C."/>
            <person name="Tuskan G.A."/>
            <person name="Maumus F."/>
            <person name="Salse J."/>
            <person name="Schmutz J."/>
            <person name="Rensing S.A."/>
        </authorList>
    </citation>
    <scope>NUCLEOTIDE SEQUENCE [LARGE SCALE GENOMIC DNA]</scope>
    <source>
        <strain evidence="8 9">cv. Gransden 2004</strain>
    </source>
</reference>
<evidence type="ECO:0000256" key="5">
    <source>
        <dbReference type="ARBA" id="ARBA00023136"/>
    </source>
</evidence>
<feature type="transmembrane region" description="Helical" evidence="6">
    <location>
        <begin position="108"/>
        <end position="130"/>
    </location>
</feature>
<evidence type="ECO:0000313" key="9">
    <source>
        <dbReference type="Proteomes" id="UP000006727"/>
    </source>
</evidence>